<dbReference type="STRING" id="1137284.GCA_001418205_02558"/>
<sequence>MIEAFASQGPMPKVILKGFILVPESELELVKRELVNHTRLTLEEVGCITFSVIQNSENPLRFDVYEEFLDRESFELHQRRVKASHWGKVTVNVERHYEILG</sequence>
<evidence type="ECO:0000313" key="2">
    <source>
        <dbReference type="EMBL" id="CUB04736.1"/>
    </source>
</evidence>
<dbReference type="InterPro" id="IPR007138">
    <property type="entry name" value="ABM_dom"/>
</dbReference>
<organism evidence="2 3">
    <name type="scientific">Marinomonas fungiae</name>
    <dbReference type="NCBI Taxonomy" id="1137284"/>
    <lineage>
        <taxon>Bacteria</taxon>
        <taxon>Pseudomonadati</taxon>
        <taxon>Pseudomonadota</taxon>
        <taxon>Gammaproteobacteria</taxon>
        <taxon>Oceanospirillales</taxon>
        <taxon>Oceanospirillaceae</taxon>
        <taxon>Marinomonas</taxon>
    </lineage>
</organism>
<dbReference type="EMBL" id="CYHG01000008">
    <property type="protein sequence ID" value="CUB04736.1"/>
    <property type="molecule type" value="Genomic_DNA"/>
</dbReference>
<evidence type="ECO:0000259" key="1">
    <source>
        <dbReference type="Pfam" id="PF03992"/>
    </source>
</evidence>
<dbReference type="AlphaFoldDB" id="A0A0K6INS3"/>
<evidence type="ECO:0000313" key="3">
    <source>
        <dbReference type="Proteomes" id="UP000182769"/>
    </source>
</evidence>
<dbReference type="GO" id="GO:0004497">
    <property type="term" value="F:monooxygenase activity"/>
    <property type="evidence" value="ECO:0007669"/>
    <property type="project" value="UniProtKB-KW"/>
</dbReference>
<name>A0A0K6INS3_9GAMM</name>
<dbReference type="InterPro" id="IPR011008">
    <property type="entry name" value="Dimeric_a/b-barrel"/>
</dbReference>
<dbReference type="Pfam" id="PF03992">
    <property type="entry name" value="ABM"/>
    <property type="match status" value="1"/>
</dbReference>
<reference evidence="3" key="1">
    <citation type="submission" date="2015-08" db="EMBL/GenBank/DDBJ databases">
        <authorList>
            <person name="Varghese N."/>
        </authorList>
    </citation>
    <scope>NUCLEOTIDE SEQUENCE [LARGE SCALE GENOMIC DNA]</scope>
    <source>
        <strain evidence="3">JCM 18476</strain>
    </source>
</reference>
<dbReference type="SUPFAM" id="SSF54909">
    <property type="entry name" value="Dimeric alpha+beta barrel"/>
    <property type="match status" value="1"/>
</dbReference>
<dbReference type="Proteomes" id="UP000182769">
    <property type="component" value="Unassembled WGS sequence"/>
</dbReference>
<keyword evidence="2" id="KW-0560">Oxidoreductase</keyword>
<proteinExistence type="predicted"/>
<keyword evidence="3" id="KW-1185">Reference proteome</keyword>
<protein>
    <submittedName>
        <fullName evidence="2">Quinol monooxygenase YgiN</fullName>
    </submittedName>
</protein>
<dbReference type="Gene3D" id="3.30.70.100">
    <property type="match status" value="1"/>
</dbReference>
<accession>A0A0K6INS3</accession>
<feature type="domain" description="ABM" evidence="1">
    <location>
        <begin position="21"/>
        <end position="80"/>
    </location>
</feature>
<keyword evidence="2" id="KW-0503">Monooxygenase</keyword>
<gene>
    <name evidence="2" type="ORF">Ga0061065_10836</name>
</gene>